<evidence type="ECO:0000313" key="2">
    <source>
        <dbReference type="EMBL" id="KXT16480.1"/>
    </source>
</evidence>
<proteinExistence type="predicted"/>
<dbReference type="Proteomes" id="UP000073492">
    <property type="component" value="Unassembled WGS sequence"/>
</dbReference>
<organism evidence="2 3">
    <name type="scientific">Pseudocercospora musae</name>
    <dbReference type="NCBI Taxonomy" id="113226"/>
    <lineage>
        <taxon>Eukaryota</taxon>
        <taxon>Fungi</taxon>
        <taxon>Dikarya</taxon>
        <taxon>Ascomycota</taxon>
        <taxon>Pezizomycotina</taxon>
        <taxon>Dothideomycetes</taxon>
        <taxon>Dothideomycetidae</taxon>
        <taxon>Mycosphaerellales</taxon>
        <taxon>Mycosphaerellaceae</taxon>
        <taxon>Pseudocercospora</taxon>
    </lineage>
</organism>
<evidence type="ECO:0000313" key="3">
    <source>
        <dbReference type="Proteomes" id="UP000073492"/>
    </source>
</evidence>
<dbReference type="OrthoDB" id="73680at2759"/>
<feature type="region of interest" description="Disordered" evidence="1">
    <location>
        <begin position="107"/>
        <end position="152"/>
    </location>
</feature>
<comment type="caution">
    <text evidence="2">The sequence shown here is derived from an EMBL/GenBank/DDBJ whole genome shotgun (WGS) entry which is preliminary data.</text>
</comment>
<evidence type="ECO:0000256" key="1">
    <source>
        <dbReference type="SAM" id="MobiDB-lite"/>
    </source>
</evidence>
<dbReference type="AlphaFoldDB" id="A0A139IPE6"/>
<protein>
    <submittedName>
        <fullName evidence="2">Uncharacterized protein</fullName>
    </submittedName>
</protein>
<dbReference type="EMBL" id="LFZO01000036">
    <property type="protein sequence ID" value="KXT16480.1"/>
    <property type="molecule type" value="Genomic_DNA"/>
</dbReference>
<reference evidence="2 3" key="1">
    <citation type="submission" date="2015-07" db="EMBL/GenBank/DDBJ databases">
        <title>Comparative genomics of the Sigatoka disease complex on banana suggests a link between parallel evolutionary changes in Pseudocercospora fijiensis and Pseudocercospora eumusae and increased virulence on the banana host.</title>
        <authorList>
            <person name="Chang T.-C."/>
            <person name="Salvucci A."/>
            <person name="Crous P.W."/>
            <person name="Stergiopoulos I."/>
        </authorList>
    </citation>
    <scope>NUCLEOTIDE SEQUENCE [LARGE SCALE GENOMIC DNA]</scope>
    <source>
        <strain evidence="2 3">CBS 116634</strain>
    </source>
</reference>
<gene>
    <name evidence="2" type="ORF">AC579_1767</name>
</gene>
<name>A0A139IPE6_9PEZI</name>
<feature type="compositionally biased region" description="Polar residues" evidence="1">
    <location>
        <begin position="107"/>
        <end position="116"/>
    </location>
</feature>
<sequence length="166" mass="17335">MAISKGRSKIYIRPGQGRQMGGQTHGTIFLLNTKKAHTTPSPSPLMGSSSSMPYIHRLPTYHKIQAPAATPAATAATASTAKTSQIVPTVGDCTDCNNCSNCKDCSRLSNESNQTGVHKDKKKGMEYSVGSVSSGGGAPPPPYSEGKGGIGRQVVDEVTTKVVREG</sequence>
<keyword evidence="3" id="KW-1185">Reference proteome</keyword>
<accession>A0A139IPE6</accession>